<feature type="compositionally biased region" description="Acidic residues" evidence="1">
    <location>
        <begin position="232"/>
        <end position="251"/>
    </location>
</feature>
<feature type="region of interest" description="Disordered" evidence="1">
    <location>
        <begin position="132"/>
        <end position="154"/>
    </location>
</feature>
<organism evidence="2 3">
    <name type="scientific">Maudiozyma exigua</name>
    <name type="common">Yeast</name>
    <name type="synonym">Kazachstania exigua</name>
    <dbReference type="NCBI Taxonomy" id="34358"/>
    <lineage>
        <taxon>Eukaryota</taxon>
        <taxon>Fungi</taxon>
        <taxon>Dikarya</taxon>
        <taxon>Ascomycota</taxon>
        <taxon>Saccharomycotina</taxon>
        <taxon>Saccharomycetes</taxon>
        <taxon>Saccharomycetales</taxon>
        <taxon>Saccharomycetaceae</taxon>
        <taxon>Maudiozyma</taxon>
    </lineage>
</organism>
<gene>
    <name evidence="2" type="ORF">C6P45_002179</name>
</gene>
<accession>A0A9P6VZW9</accession>
<feature type="region of interest" description="Disordered" evidence="1">
    <location>
        <begin position="345"/>
        <end position="417"/>
    </location>
</feature>
<dbReference type="Proteomes" id="UP000750334">
    <property type="component" value="Unassembled WGS sequence"/>
</dbReference>
<comment type="caution">
    <text evidence="2">The sequence shown here is derived from an EMBL/GenBank/DDBJ whole genome shotgun (WGS) entry which is preliminary data.</text>
</comment>
<feature type="region of interest" description="Disordered" evidence="1">
    <location>
        <begin position="537"/>
        <end position="572"/>
    </location>
</feature>
<protein>
    <submittedName>
        <fullName evidence="2">Uncharacterized protein</fullName>
    </submittedName>
</protein>
<feature type="compositionally biased region" description="Polar residues" evidence="1">
    <location>
        <begin position="605"/>
        <end position="621"/>
    </location>
</feature>
<feature type="compositionally biased region" description="Low complexity" evidence="1">
    <location>
        <begin position="255"/>
        <end position="270"/>
    </location>
</feature>
<dbReference type="AlphaFoldDB" id="A0A9P6VZW9"/>
<name>A0A9P6VZW9_MAUEX</name>
<dbReference type="EMBL" id="PUHR01000211">
    <property type="protein sequence ID" value="KAG0658476.1"/>
    <property type="molecule type" value="Genomic_DNA"/>
</dbReference>
<feature type="compositionally biased region" description="Low complexity" evidence="1">
    <location>
        <begin position="220"/>
        <end position="231"/>
    </location>
</feature>
<feature type="region of interest" description="Disordered" evidence="1">
    <location>
        <begin position="211"/>
        <end position="303"/>
    </location>
</feature>
<feature type="compositionally biased region" description="Low complexity" evidence="1">
    <location>
        <begin position="350"/>
        <end position="362"/>
    </location>
</feature>
<evidence type="ECO:0000313" key="3">
    <source>
        <dbReference type="Proteomes" id="UP000750334"/>
    </source>
</evidence>
<sequence>METELANLHISENKEGRRPSLISNSNSNSNPNMVRIRRKSSNISRTNSNTMFPPVPPSPTISEHSLIFERSVEDLTTLPSSSANTLGSMTNLTMLTKQRSNSNVLLQRQLTGGSVNSITSNLMTPMMLPVSATASNSSNNNNTRNANHHHHHRRRTIENLVAPALDASCSLIADQNTQIDNVNVIHSRNSSIVGLNMALGLSRSSSINNTLNKRDIMNGTSTTTATATGQSDMEDDQDDDSGSESDTDQSDIDGHNNSSSNNKHNKNANNTYFSMCRSSSSRRSSRSNTTSTQTSPRFSATGEPGKVLKFYSYVDMVSDEHINPAISNRRPSFLSGSVSSPLLTPSELLNSSASNHSMSPPSQLQTPTAGGNFLKSPVLSANKRDQQQQQPYLSPPLSSRRLSGNISNINNNMPRSPTYNIGSGMIATSPPTFQRGNRRTTKLKKNDNSILHNNDIKFQIDSSDEFSSDDDDDDTELFSLEQSQINKNKTGGNTFINIQNPRQANTTTTSSLKTSMFQTGNNNSNSDVLLKNKSRTYSNASYHPPNQTSRPGSTSGNSFRKLSIPVNNTNSNAPMVAITSTSPVLPSPYSLQIENLGDVLRQKVSDSQPASRSSTPVSKET</sequence>
<keyword evidence="3" id="KW-1185">Reference proteome</keyword>
<feature type="compositionally biased region" description="Low complexity" evidence="1">
    <location>
        <begin position="277"/>
        <end position="295"/>
    </location>
</feature>
<evidence type="ECO:0000256" key="1">
    <source>
        <dbReference type="SAM" id="MobiDB-lite"/>
    </source>
</evidence>
<feature type="region of interest" description="Disordered" evidence="1">
    <location>
        <begin position="600"/>
        <end position="621"/>
    </location>
</feature>
<feature type="compositionally biased region" description="Low complexity" evidence="1">
    <location>
        <begin position="132"/>
        <end position="145"/>
    </location>
</feature>
<reference evidence="2 3" key="1">
    <citation type="submission" date="2020-11" db="EMBL/GenBank/DDBJ databases">
        <title>Kefir isolates.</title>
        <authorList>
            <person name="Marcisauskas S."/>
            <person name="Kim Y."/>
            <person name="Blasche S."/>
        </authorList>
    </citation>
    <scope>NUCLEOTIDE SEQUENCE [LARGE SCALE GENOMIC DNA]</scope>
    <source>
        <strain evidence="2 3">OG2</strain>
    </source>
</reference>
<feature type="region of interest" description="Disordered" evidence="1">
    <location>
        <begin position="1"/>
        <end position="33"/>
    </location>
</feature>
<dbReference type="OrthoDB" id="5364312at2759"/>
<proteinExistence type="predicted"/>
<feature type="compositionally biased region" description="Low complexity" evidence="1">
    <location>
        <begin position="387"/>
        <end position="403"/>
    </location>
</feature>
<evidence type="ECO:0000313" key="2">
    <source>
        <dbReference type="EMBL" id="KAG0658476.1"/>
    </source>
</evidence>
<feature type="compositionally biased region" description="Polar residues" evidence="1">
    <location>
        <begin position="404"/>
        <end position="417"/>
    </location>
</feature>